<dbReference type="AlphaFoldDB" id="A0A5R9BV18"/>
<feature type="domain" description="Major facilitator superfamily (MFS) profile" evidence="8">
    <location>
        <begin position="26"/>
        <end position="442"/>
    </location>
</feature>
<evidence type="ECO:0000256" key="2">
    <source>
        <dbReference type="ARBA" id="ARBA00022448"/>
    </source>
</evidence>
<reference evidence="9 10" key="1">
    <citation type="submission" date="2019-05" db="EMBL/GenBank/DDBJ databases">
        <title>The metagenome of a microbial culture collection derived from dairy environment covers the genomic content of the human microbiome.</title>
        <authorList>
            <person name="Roder T."/>
            <person name="Wuthrich D."/>
            <person name="Sattari Z."/>
            <person name="Von Ah U."/>
            <person name="Bar C."/>
            <person name="Ronchi F."/>
            <person name="Macpherson A.J."/>
            <person name="Ganal-Vonarburg S.C."/>
            <person name="Bruggmann R."/>
            <person name="Vergeres G."/>
        </authorList>
    </citation>
    <scope>NUCLEOTIDE SEQUENCE [LARGE SCALE GENOMIC DNA]</scope>
    <source>
        <strain evidence="9 10">FAM 18815</strain>
    </source>
</reference>
<feature type="transmembrane region" description="Helical" evidence="7">
    <location>
        <begin position="93"/>
        <end position="110"/>
    </location>
</feature>
<feature type="transmembrane region" description="Helical" evidence="7">
    <location>
        <begin position="156"/>
        <end position="179"/>
    </location>
</feature>
<name>A0A5R9BV18_9LACO</name>
<dbReference type="SUPFAM" id="SSF103473">
    <property type="entry name" value="MFS general substrate transporter"/>
    <property type="match status" value="1"/>
</dbReference>
<comment type="caution">
    <text evidence="9">The sequence shown here is derived from an EMBL/GenBank/DDBJ whole genome shotgun (WGS) entry which is preliminary data.</text>
</comment>
<dbReference type="Proteomes" id="UP000305541">
    <property type="component" value="Unassembled WGS sequence"/>
</dbReference>
<dbReference type="InterPro" id="IPR036259">
    <property type="entry name" value="MFS_trans_sf"/>
</dbReference>
<evidence type="ECO:0000256" key="1">
    <source>
        <dbReference type="ARBA" id="ARBA00004429"/>
    </source>
</evidence>
<feature type="transmembrane region" description="Helical" evidence="7">
    <location>
        <begin position="353"/>
        <end position="372"/>
    </location>
</feature>
<dbReference type="GO" id="GO:0005886">
    <property type="term" value="C:plasma membrane"/>
    <property type="evidence" value="ECO:0007669"/>
    <property type="project" value="UniProtKB-SubCell"/>
</dbReference>
<evidence type="ECO:0000256" key="5">
    <source>
        <dbReference type="ARBA" id="ARBA00022989"/>
    </source>
</evidence>
<keyword evidence="2" id="KW-0813">Transport</keyword>
<dbReference type="CDD" id="cd17394">
    <property type="entry name" value="MFS_FucP_like"/>
    <property type="match status" value="1"/>
</dbReference>
<comment type="subcellular location">
    <subcellularLocation>
        <location evidence="1">Cell inner membrane</location>
        <topology evidence="1">Multi-pass membrane protein</topology>
    </subcellularLocation>
</comment>
<feature type="transmembrane region" description="Helical" evidence="7">
    <location>
        <begin position="62"/>
        <end position="81"/>
    </location>
</feature>
<dbReference type="PANTHER" id="PTHR43702:SF11">
    <property type="entry name" value="L-FUCOSE-PROTON SYMPORTER"/>
    <property type="match status" value="1"/>
</dbReference>
<gene>
    <name evidence="9" type="primary">fucP</name>
    <name evidence="9" type="ORF">FEZ51_07510</name>
</gene>
<dbReference type="GO" id="GO:0015535">
    <property type="term" value="F:fucose:proton symporter activity"/>
    <property type="evidence" value="ECO:0007669"/>
    <property type="project" value="InterPro"/>
</dbReference>
<evidence type="ECO:0000256" key="6">
    <source>
        <dbReference type="ARBA" id="ARBA00023136"/>
    </source>
</evidence>
<dbReference type="Gene3D" id="1.20.1250.20">
    <property type="entry name" value="MFS general substrate transporter like domains"/>
    <property type="match status" value="2"/>
</dbReference>
<organism evidence="9 10">
    <name type="scientific">Pediococcus stilesii</name>
    <dbReference type="NCBI Taxonomy" id="331679"/>
    <lineage>
        <taxon>Bacteria</taxon>
        <taxon>Bacillati</taxon>
        <taxon>Bacillota</taxon>
        <taxon>Bacilli</taxon>
        <taxon>Lactobacillales</taxon>
        <taxon>Lactobacillaceae</taxon>
        <taxon>Pediococcus</taxon>
    </lineage>
</organism>
<dbReference type="EMBL" id="VBTH01000013">
    <property type="protein sequence ID" value="TLQ03851.1"/>
    <property type="molecule type" value="Genomic_DNA"/>
</dbReference>
<dbReference type="InterPro" id="IPR011701">
    <property type="entry name" value="MFS"/>
</dbReference>
<dbReference type="InterPro" id="IPR050375">
    <property type="entry name" value="MFS_TsgA-like"/>
</dbReference>
<keyword evidence="3" id="KW-1003">Cell membrane</keyword>
<evidence type="ECO:0000256" key="7">
    <source>
        <dbReference type="SAM" id="Phobius"/>
    </source>
</evidence>
<feature type="transmembrane region" description="Helical" evidence="7">
    <location>
        <begin position="303"/>
        <end position="321"/>
    </location>
</feature>
<dbReference type="Pfam" id="PF07690">
    <property type="entry name" value="MFS_1"/>
    <property type="match status" value="1"/>
</dbReference>
<dbReference type="NCBIfam" id="TIGR00885">
    <property type="entry name" value="fucP"/>
    <property type="match status" value="1"/>
</dbReference>
<keyword evidence="4 7" id="KW-0812">Transmembrane</keyword>
<keyword evidence="5 7" id="KW-1133">Transmembrane helix</keyword>
<proteinExistence type="predicted"/>
<dbReference type="PANTHER" id="PTHR43702">
    <property type="entry name" value="L-FUCOSE-PROTON SYMPORTER"/>
    <property type="match status" value="1"/>
</dbReference>
<sequence>MKKNLGNLIKLSANELDDGYLDRTPIFQFMLLSLLIPLWAAAASLNNILITQFKTIFELNNVTSAFVNSAFYLGYFVIAIPASRVIKKTSYKLAIIIGLSLFTIGCLLFFPASHLATYGVFLIALFAIACGLSFLETSANTFSTLMGPKKASTVRLNISQIFYPIGAVVGILLGKYLVFNDGASLEVTMAKMHGAERLVYGQKMLQQTLLPYKYIVIVLLVAIIIFALTQFPSGKPHQSVNIKQQKSVGISETLRYLSHNKEFLKGIGTEFIYMGLQTSVWAYTIILAMSFSRDINERDASTFMVYTYIAFFVGKLLATALMKKFPTAKVLFLFSIVGTLSLLYVTFVPSMTAIYFTILASGLFGPGWPTIYSQTLNTISDKRYTETAGAIVVMSIIGGAVTPVIQGFIADKTGSTSLSFIVDVVSFAIVGIYALDYYRRYQTNNKETMSTENLAHNNN</sequence>
<feature type="transmembrane region" description="Helical" evidence="7">
    <location>
        <begin position="384"/>
        <end position="405"/>
    </location>
</feature>
<feature type="transmembrane region" description="Helical" evidence="7">
    <location>
        <begin position="116"/>
        <end position="135"/>
    </location>
</feature>
<evidence type="ECO:0000256" key="3">
    <source>
        <dbReference type="ARBA" id="ARBA00022475"/>
    </source>
</evidence>
<dbReference type="PROSITE" id="PS50850">
    <property type="entry name" value="MFS"/>
    <property type="match status" value="1"/>
</dbReference>
<feature type="transmembrane region" description="Helical" evidence="7">
    <location>
        <begin position="417"/>
        <end position="438"/>
    </location>
</feature>
<evidence type="ECO:0000256" key="4">
    <source>
        <dbReference type="ARBA" id="ARBA00022692"/>
    </source>
</evidence>
<feature type="transmembrane region" description="Helical" evidence="7">
    <location>
        <begin position="29"/>
        <end position="50"/>
    </location>
</feature>
<keyword evidence="6 7" id="KW-0472">Membrane</keyword>
<evidence type="ECO:0000259" key="8">
    <source>
        <dbReference type="PROSITE" id="PS50850"/>
    </source>
</evidence>
<dbReference type="OrthoDB" id="9795150at2"/>
<accession>A0A5R9BV18</accession>
<protein>
    <submittedName>
        <fullName evidence="9">L-fucose:H+ symporter permease</fullName>
    </submittedName>
</protein>
<feature type="transmembrane region" description="Helical" evidence="7">
    <location>
        <begin position="212"/>
        <end position="229"/>
    </location>
</feature>
<dbReference type="InterPro" id="IPR005275">
    <property type="entry name" value="Lfuc_symporter_FucP"/>
</dbReference>
<feature type="transmembrane region" description="Helical" evidence="7">
    <location>
        <begin position="271"/>
        <end position="291"/>
    </location>
</feature>
<evidence type="ECO:0000313" key="10">
    <source>
        <dbReference type="Proteomes" id="UP000305541"/>
    </source>
</evidence>
<dbReference type="RefSeq" id="WP_138474605.1">
    <property type="nucleotide sequence ID" value="NZ_VBTH01000013.1"/>
</dbReference>
<dbReference type="InterPro" id="IPR020846">
    <property type="entry name" value="MFS_dom"/>
</dbReference>
<evidence type="ECO:0000313" key="9">
    <source>
        <dbReference type="EMBL" id="TLQ03851.1"/>
    </source>
</evidence>